<dbReference type="Pfam" id="PF07971">
    <property type="entry name" value="Glyco_hydro_92"/>
    <property type="match status" value="2"/>
</dbReference>
<dbReference type="GO" id="GO:0000224">
    <property type="term" value="F:peptide-N4-(N-acetyl-beta-glucosaminyl)asparagine amidase activity"/>
    <property type="evidence" value="ECO:0007669"/>
    <property type="project" value="TreeGrafter"/>
</dbReference>
<dbReference type="InterPro" id="IPR014718">
    <property type="entry name" value="GH-type_carb-bd"/>
</dbReference>
<dbReference type="Gene3D" id="3.30.2080.10">
    <property type="entry name" value="GH92 mannosidase domain"/>
    <property type="match status" value="1"/>
</dbReference>
<organism evidence="2 3">
    <name type="scientific">Boletus edulis BED1</name>
    <dbReference type="NCBI Taxonomy" id="1328754"/>
    <lineage>
        <taxon>Eukaryota</taxon>
        <taxon>Fungi</taxon>
        <taxon>Dikarya</taxon>
        <taxon>Basidiomycota</taxon>
        <taxon>Agaricomycotina</taxon>
        <taxon>Agaricomycetes</taxon>
        <taxon>Agaricomycetidae</taxon>
        <taxon>Boletales</taxon>
        <taxon>Boletineae</taxon>
        <taxon>Boletaceae</taxon>
        <taxon>Boletoideae</taxon>
        <taxon>Boletus</taxon>
    </lineage>
</organism>
<comment type="caution">
    <text evidence="2">The sequence shown here is derived from an EMBL/GenBank/DDBJ whole genome shotgun (WGS) entry which is preliminary data.</text>
</comment>
<dbReference type="Proteomes" id="UP001194468">
    <property type="component" value="Unassembled WGS sequence"/>
</dbReference>
<dbReference type="InterPro" id="IPR050883">
    <property type="entry name" value="PNGase"/>
</dbReference>
<proteinExistence type="predicted"/>
<feature type="domain" description="Glycosyl hydrolase family 92" evidence="1">
    <location>
        <begin position="91"/>
        <end position="264"/>
    </location>
</feature>
<dbReference type="GO" id="GO:0005829">
    <property type="term" value="C:cytosol"/>
    <property type="evidence" value="ECO:0007669"/>
    <property type="project" value="TreeGrafter"/>
</dbReference>
<dbReference type="InterPro" id="IPR012939">
    <property type="entry name" value="Glyco_hydro_92"/>
</dbReference>
<protein>
    <recommendedName>
        <fullName evidence="1">Glycosyl hydrolase family 92 domain-containing protein</fullName>
    </recommendedName>
</protein>
<dbReference type="PANTHER" id="PTHR12143">
    <property type="entry name" value="PEPTIDE N-GLYCANASE PNGASE -RELATED"/>
    <property type="match status" value="1"/>
</dbReference>
<feature type="domain" description="Glycosyl hydrolase family 92" evidence="1">
    <location>
        <begin position="280"/>
        <end position="344"/>
    </location>
</feature>
<evidence type="ECO:0000313" key="2">
    <source>
        <dbReference type="EMBL" id="KAF8439681.1"/>
    </source>
</evidence>
<dbReference type="PANTHER" id="PTHR12143:SF43">
    <property type="entry name" value="PUTATIVE-RELATED"/>
    <property type="match status" value="1"/>
</dbReference>
<dbReference type="EMBL" id="WHUW01000013">
    <property type="protein sequence ID" value="KAF8439681.1"/>
    <property type="molecule type" value="Genomic_DNA"/>
</dbReference>
<dbReference type="Gene3D" id="2.70.98.10">
    <property type="match status" value="1"/>
</dbReference>
<keyword evidence="3" id="KW-1185">Reference proteome</keyword>
<reference evidence="2" key="2">
    <citation type="journal article" date="2020" name="Nat. Commun.">
        <title>Large-scale genome sequencing of mycorrhizal fungi provides insights into the early evolution of symbiotic traits.</title>
        <authorList>
            <person name="Miyauchi S."/>
            <person name="Kiss E."/>
            <person name="Kuo A."/>
            <person name="Drula E."/>
            <person name="Kohler A."/>
            <person name="Sanchez-Garcia M."/>
            <person name="Morin E."/>
            <person name="Andreopoulos B."/>
            <person name="Barry K.W."/>
            <person name="Bonito G."/>
            <person name="Buee M."/>
            <person name="Carver A."/>
            <person name="Chen C."/>
            <person name="Cichocki N."/>
            <person name="Clum A."/>
            <person name="Culley D."/>
            <person name="Crous P.W."/>
            <person name="Fauchery L."/>
            <person name="Girlanda M."/>
            <person name="Hayes R.D."/>
            <person name="Keri Z."/>
            <person name="LaButti K."/>
            <person name="Lipzen A."/>
            <person name="Lombard V."/>
            <person name="Magnuson J."/>
            <person name="Maillard F."/>
            <person name="Murat C."/>
            <person name="Nolan M."/>
            <person name="Ohm R.A."/>
            <person name="Pangilinan J."/>
            <person name="Pereira M.F."/>
            <person name="Perotto S."/>
            <person name="Peter M."/>
            <person name="Pfister S."/>
            <person name="Riley R."/>
            <person name="Sitrit Y."/>
            <person name="Stielow J.B."/>
            <person name="Szollosi G."/>
            <person name="Zifcakova L."/>
            <person name="Stursova M."/>
            <person name="Spatafora J.W."/>
            <person name="Tedersoo L."/>
            <person name="Vaario L.M."/>
            <person name="Yamada A."/>
            <person name="Yan M."/>
            <person name="Wang P."/>
            <person name="Xu J."/>
            <person name="Bruns T."/>
            <person name="Baldrian P."/>
            <person name="Vilgalys R."/>
            <person name="Dunand C."/>
            <person name="Henrissat B."/>
            <person name="Grigoriev I.V."/>
            <person name="Hibbett D."/>
            <person name="Nagy L.G."/>
            <person name="Martin F.M."/>
        </authorList>
    </citation>
    <scope>NUCLEOTIDE SEQUENCE</scope>
    <source>
        <strain evidence="2">BED1</strain>
    </source>
</reference>
<name>A0AAD4BTZ1_BOLED</name>
<sequence>MVTPRNRLSAYATFRSTFVQVNARVAVSIDQARQNLEKEIPDGQSLEETAKSTRVAWVEKRDRIKLVGATKDILYGVLPYPSNTLTNKMSMERTRIGQNGAWLIPERMVQGMIQDYREVYRPGIDILTTFFVARWLASDVEKHHWYSDREEFVDYEVRAGLSSVHEQKGWVADDIHFESASRTLDCSSESVAQVKPTLRSPCFSENTLFTIFNPATGFMEARNASGAWAGSDNGWTKGGKWTCPLDVVHDIPGLIERKGGNASIVLQGIMIIRMRFCAASKPQTRIRQITESDYNAIVNGGLNVQNEDCGQMSAWYLFSASNSTRPFFDKVSIDLPSSSKKLEIISPGAPSKPYAP</sequence>
<evidence type="ECO:0000259" key="1">
    <source>
        <dbReference type="Pfam" id="PF07971"/>
    </source>
</evidence>
<evidence type="ECO:0000313" key="3">
    <source>
        <dbReference type="Proteomes" id="UP001194468"/>
    </source>
</evidence>
<dbReference type="AlphaFoldDB" id="A0AAD4BTZ1"/>
<dbReference type="GO" id="GO:0006516">
    <property type="term" value="P:glycoprotein catabolic process"/>
    <property type="evidence" value="ECO:0007669"/>
    <property type="project" value="TreeGrafter"/>
</dbReference>
<dbReference type="Gene3D" id="1.20.1610.10">
    <property type="entry name" value="alpha-1,2-mannosidases domains"/>
    <property type="match status" value="1"/>
</dbReference>
<dbReference type="GO" id="GO:0030246">
    <property type="term" value="F:carbohydrate binding"/>
    <property type="evidence" value="ECO:0007669"/>
    <property type="project" value="InterPro"/>
</dbReference>
<gene>
    <name evidence="2" type="ORF">L210DRAFT_3504159</name>
</gene>
<accession>A0AAD4BTZ1</accession>
<reference evidence="2" key="1">
    <citation type="submission" date="2019-10" db="EMBL/GenBank/DDBJ databases">
        <authorList>
            <consortium name="DOE Joint Genome Institute"/>
            <person name="Kuo A."/>
            <person name="Miyauchi S."/>
            <person name="Kiss E."/>
            <person name="Drula E."/>
            <person name="Kohler A."/>
            <person name="Sanchez-Garcia M."/>
            <person name="Andreopoulos B."/>
            <person name="Barry K.W."/>
            <person name="Bonito G."/>
            <person name="Buee M."/>
            <person name="Carver A."/>
            <person name="Chen C."/>
            <person name="Cichocki N."/>
            <person name="Clum A."/>
            <person name="Culley D."/>
            <person name="Crous P.W."/>
            <person name="Fauchery L."/>
            <person name="Girlanda M."/>
            <person name="Hayes R."/>
            <person name="Keri Z."/>
            <person name="LaButti K."/>
            <person name="Lipzen A."/>
            <person name="Lombard V."/>
            <person name="Magnuson J."/>
            <person name="Maillard F."/>
            <person name="Morin E."/>
            <person name="Murat C."/>
            <person name="Nolan M."/>
            <person name="Ohm R."/>
            <person name="Pangilinan J."/>
            <person name="Pereira M."/>
            <person name="Perotto S."/>
            <person name="Peter M."/>
            <person name="Riley R."/>
            <person name="Sitrit Y."/>
            <person name="Stielow B."/>
            <person name="Szollosi G."/>
            <person name="Zifcakova L."/>
            <person name="Stursova M."/>
            <person name="Spatafora J.W."/>
            <person name="Tedersoo L."/>
            <person name="Vaario L.-M."/>
            <person name="Yamada A."/>
            <person name="Yan M."/>
            <person name="Wang P."/>
            <person name="Xu J."/>
            <person name="Bruns T."/>
            <person name="Baldrian P."/>
            <person name="Vilgalys R."/>
            <person name="Henrissat B."/>
            <person name="Grigoriev I.V."/>
            <person name="Hibbett D."/>
            <person name="Nagy L.G."/>
            <person name="Martin F.M."/>
        </authorList>
    </citation>
    <scope>NUCLEOTIDE SEQUENCE</scope>
    <source>
        <strain evidence="2">BED1</strain>
    </source>
</reference>